<dbReference type="EMBL" id="ML213594">
    <property type="protein sequence ID" value="TFK41552.1"/>
    <property type="molecule type" value="Genomic_DNA"/>
</dbReference>
<dbReference type="GO" id="GO:0004602">
    <property type="term" value="F:glutathione peroxidase activity"/>
    <property type="evidence" value="ECO:0007669"/>
    <property type="project" value="UniProtKB-ARBA"/>
</dbReference>
<protein>
    <recommendedName>
        <fullName evidence="2">glutathione transferase</fullName>
        <ecNumber evidence="2">2.5.1.18</ecNumber>
    </recommendedName>
</protein>
<comment type="similarity">
    <text evidence="1">Belongs to the GST superfamily.</text>
</comment>
<dbReference type="EC" id="2.5.1.18" evidence="2"/>
<dbReference type="SUPFAM" id="SSF52833">
    <property type="entry name" value="Thioredoxin-like"/>
    <property type="match status" value="1"/>
</dbReference>
<dbReference type="SFLD" id="SFLDS00019">
    <property type="entry name" value="Glutathione_Transferase_(cytos"/>
    <property type="match status" value="1"/>
</dbReference>
<keyword evidence="7" id="KW-1185">Reference proteome</keyword>
<dbReference type="Proteomes" id="UP000308652">
    <property type="component" value="Unassembled WGS sequence"/>
</dbReference>
<dbReference type="SUPFAM" id="SSF47616">
    <property type="entry name" value="GST C-terminal domain-like"/>
    <property type="match status" value="1"/>
</dbReference>
<evidence type="ECO:0000256" key="2">
    <source>
        <dbReference type="ARBA" id="ARBA00012452"/>
    </source>
</evidence>
<accession>A0A5C3M893</accession>
<dbReference type="Gene3D" id="1.20.1050.10">
    <property type="match status" value="1"/>
</dbReference>
<dbReference type="SFLD" id="SFLDG01150">
    <property type="entry name" value="Main.1:_Beta-like"/>
    <property type="match status" value="1"/>
</dbReference>
<evidence type="ECO:0000256" key="4">
    <source>
        <dbReference type="ARBA" id="ARBA00047960"/>
    </source>
</evidence>
<dbReference type="Pfam" id="PF02798">
    <property type="entry name" value="GST_N"/>
    <property type="match status" value="1"/>
</dbReference>
<dbReference type="CDD" id="cd03046">
    <property type="entry name" value="GST_N_GTT1_like"/>
    <property type="match status" value="1"/>
</dbReference>
<dbReference type="InterPro" id="IPR004045">
    <property type="entry name" value="Glutathione_S-Trfase_N"/>
</dbReference>
<dbReference type="AlphaFoldDB" id="A0A5C3M893"/>
<dbReference type="Gene3D" id="3.40.30.10">
    <property type="entry name" value="Glutaredoxin"/>
    <property type="match status" value="1"/>
</dbReference>
<dbReference type="OrthoDB" id="2098326at2759"/>
<dbReference type="InterPro" id="IPR036249">
    <property type="entry name" value="Thioredoxin-like_sf"/>
</dbReference>
<dbReference type="GO" id="GO:0004364">
    <property type="term" value="F:glutathione transferase activity"/>
    <property type="evidence" value="ECO:0007669"/>
    <property type="project" value="UniProtKB-EC"/>
</dbReference>
<reference evidence="6 7" key="1">
    <citation type="journal article" date="2019" name="Nat. Ecol. Evol.">
        <title>Megaphylogeny resolves global patterns of mushroom evolution.</title>
        <authorList>
            <person name="Varga T."/>
            <person name="Krizsan K."/>
            <person name="Foldi C."/>
            <person name="Dima B."/>
            <person name="Sanchez-Garcia M."/>
            <person name="Sanchez-Ramirez S."/>
            <person name="Szollosi G.J."/>
            <person name="Szarkandi J.G."/>
            <person name="Papp V."/>
            <person name="Albert L."/>
            <person name="Andreopoulos W."/>
            <person name="Angelini C."/>
            <person name="Antonin V."/>
            <person name="Barry K.W."/>
            <person name="Bougher N.L."/>
            <person name="Buchanan P."/>
            <person name="Buyck B."/>
            <person name="Bense V."/>
            <person name="Catcheside P."/>
            <person name="Chovatia M."/>
            <person name="Cooper J."/>
            <person name="Damon W."/>
            <person name="Desjardin D."/>
            <person name="Finy P."/>
            <person name="Geml J."/>
            <person name="Haridas S."/>
            <person name="Hughes K."/>
            <person name="Justo A."/>
            <person name="Karasinski D."/>
            <person name="Kautmanova I."/>
            <person name="Kiss B."/>
            <person name="Kocsube S."/>
            <person name="Kotiranta H."/>
            <person name="LaButti K.M."/>
            <person name="Lechner B.E."/>
            <person name="Liimatainen K."/>
            <person name="Lipzen A."/>
            <person name="Lukacs Z."/>
            <person name="Mihaltcheva S."/>
            <person name="Morgado L.N."/>
            <person name="Niskanen T."/>
            <person name="Noordeloos M.E."/>
            <person name="Ohm R.A."/>
            <person name="Ortiz-Santana B."/>
            <person name="Ovrebo C."/>
            <person name="Racz N."/>
            <person name="Riley R."/>
            <person name="Savchenko A."/>
            <person name="Shiryaev A."/>
            <person name="Soop K."/>
            <person name="Spirin V."/>
            <person name="Szebenyi C."/>
            <person name="Tomsovsky M."/>
            <person name="Tulloss R.E."/>
            <person name="Uehling J."/>
            <person name="Grigoriev I.V."/>
            <person name="Vagvolgyi C."/>
            <person name="Papp T."/>
            <person name="Martin F.M."/>
            <person name="Miettinen O."/>
            <person name="Hibbett D.S."/>
            <person name="Nagy L.G."/>
        </authorList>
    </citation>
    <scope>NUCLEOTIDE SEQUENCE [LARGE SCALE GENOMIC DNA]</scope>
    <source>
        <strain evidence="6 7">CBS 166.37</strain>
    </source>
</reference>
<evidence type="ECO:0000259" key="5">
    <source>
        <dbReference type="PROSITE" id="PS50404"/>
    </source>
</evidence>
<dbReference type="InterPro" id="IPR004046">
    <property type="entry name" value="GST_C"/>
</dbReference>
<dbReference type="Pfam" id="PF14497">
    <property type="entry name" value="GST_C_3"/>
    <property type="match status" value="1"/>
</dbReference>
<gene>
    <name evidence="6" type="ORF">BDQ12DRAFT_678166</name>
</gene>
<dbReference type="PROSITE" id="PS50404">
    <property type="entry name" value="GST_NTER"/>
    <property type="match status" value="1"/>
</dbReference>
<sequence length="223" mass="25132">MLVIHHLNNSRSQRILWLLEELELPYEIKKYERTAQGRAPPELLKINPLGKAPVITDGDVTVAESGAIVEYIISKYGNGKAIVPEAGYLDNLYYTHYAEGSLMPILVQKYIFDLIPKNTPFYIRPIVNMVFSQLDRQLVQPEIKKNLEYVESHLAKSSTGWFAGGQEPTAADYQMAFPLEAVVAISSVQVGPKIQEYVKMVHSRPAYKRALEKGGEYAYAKEA</sequence>
<proteinExistence type="inferred from homology"/>
<evidence type="ECO:0000256" key="3">
    <source>
        <dbReference type="ARBA" id="ARBA00022679"/>
    </source>
</evidence>
<dbReference type="FunFam" id="3.40.30.10:FF:000156">
    <property type="entry name" value="Glutathione S-transferase 1"/>
    <property type="match status" value="1"/>
</dbReference>
<evidence type="ECO:0000256" key="1">
    <source>
        <dbReference type="ARBA" id="ARBA00007409"/>
    </source>
</evidence>
<evidence type="ECO:0000313" key="7">
    <source>
        <dbReference type="Proteomes" id="UP000308652"/>
    </source>
</evidence>
<keyword evidence="3" id="KW-0808">Transferase</keyword>
<evidence type="ECO:0000313" key="6">
    <source>
        <dbReference type="EMBL" id="TFK41552.1"/>
    </source>
</evidence>
<dbReference type="InterPro" id="IPR036282">
    <property type="entry name" value="Glutathione-S-Trfase_C_sf"/>
</dbReference>
<dbReference type="SFLD" id="SFLDG00358">
    <property type="entry name" value="Main_(cytGST)"/>
    <property type="match status" value="1"/>
</dbReference>
<dbReference type="GO" id="GO:0005737">
    <property type="term" value="C:cytoplasm"/>
    <property type="evidence" value="ECO:0007669"/>
    <property type="project" value="UniProtKB-ARBA"/>
</dbReference>
<dbReference type="InterPro" id="IPR040079">
    <property type="entry name" value="Glutathione_S-Trfase"/>
</dbReference>
<dbReference type="STRING" id="68775.A0A5C3M893"/>
<dbReference type="PANTHER" id="PTHR44051">
    <property type="entry name" value="GLUTATHIONE S-TRANSFERASE-RELATED"/>
    <property type="match status" value="1"/>
</dbReference>
<name>A0A5C3M893_9AGAR</name>
<dbReference type="PANTHER" id="PTHR44051:SF9">
    <property type="entry name" value="GLUTATHIONE S-TRANSFERASE 1"/>
    <property type="match status" value="1"/>
</dbReference>
<organism evidence="6 7">
    <name type="scientific">Crucibulum laeve</name>
    <dbReference type="NCBI Taxonomy" id="68775"/>
    <lineage>
        <taxon>Eukaryota</taxon>
        <taxon>Fungi</taxon>
        <taxon>Dikarya</taxon>
        <taxon>Basidiomycota</taxon>
        <taxon>Agaricomycotina</taxon>
        <taxon>Agaricomycetes</taxon>
        <taxon>Agaricomycetidae</taxon>
        <taxon>Agaricales</taxon>
        <taxon>Agaricineae</taxon>
        <taxon>Nidulariaceae</taxon>
        <taxon>Crucibulum</taxon>
    </lineage>
</organism>
<comment type="catalytic activity">
    <reaction evidence="4">
        <text>RX + glutathione = an S-substituted glutathione + a halide anion + H(+)</text>
        <dbReference type="Rhea" id="RHEA:16437"/>
        <dbReference type="ChEBI" id="CHEBI:15378"/>
        <dbReference type="ChEBI" id="CHEBI:16042"/>
        <dbReference type="ChEBI" id="CHEBI:17792"/>
        <dbReference type="ChEBI" id="CHEBI:57925"/>
        <dbReference type="ChEBI" id="CHEBI:90779"/>
        <dbReference type="EC" id="2.5.1.18"/>
    </reaction>
</comment>
<feature type="domain" description="GST N-terminal" evidence="5">
    <location>
        <begin position="1"/>
        <end position="80"/>
    </location>
</feature>